<organism evidence="16 17">
    <name type="scientific">Lachancea thermotolerans (strain ATCC 56472 / CBS 6340 / NRRL Y-8284)</name>
    <name type="common">Yeast</name>
    <name type="synonym">Kluyveromyces thermotolerans</name>
    <dbReference type="NCBI Taxonomy" id="559295"/>
    <lineage>
        <taxon>Eukaryota</taxon>
        <taxon>Fungi</taxon>
        <taxon>Dikarya</taxon>
        <taxon>Ascomycota</taxon>
        <taxon>Saccharomycotina</taxon>
        <taxon>Saccharomycetes</taxon>
        <taxon>Saccharomycetales</taxon>
        <taxon>Saccharomycetaceae</taxon>
        <taxon>Lachancea</taxon>
    </lineage>
</organism>
<name>C5DH94_LACTC</name>
<dbReference type="GO" id="GO:0016020">
    <property type="term" value="C:membrane"/>
    <property type="evidence" value="ECO:0007669"/>
    <property type="project" value="UniProtKB-SubCell"/>
</dbReference>
<dbReference type="InterPro" id="IPR036770">
    <property type="entry name" value="Ankyrin_rpt-contain_sf"/>
</dbReference>
<keyword evidence="13" id="KW-0808">Transferase</keyword>
<feature type="transmembrane region" description="Helical" evidence="13">
    <location>
        <begin position="398"/>
        <end position="420"/>
    </location>
</feature>
<dbReference type="Pfam" id="PF12796">
    <property type="entry name" value="Ank_2"/>
    <property type="match status" value="2"/>
</dbReference>
<dbReference type="Pfam" id="PF01529">
    <property type="entry name" value="DHHC"/>
    <property type="match status" value="1"/>
</dbReference>
<proteinExistence type="inferred from homology"/>
<evidence type="ECO:0000313" key="16">
    <source>
        <dbReference type="EMBL" id="CAR23155.1"/>
    </source>
</evidence>
<dbReference type="eggNOG" id="KOG0509">
    <property type="taxonomic scope" value="Eukaryota"/>
</dbReference>
<evidence type="ECO:0000256" key="14">
    <source>
        <dbReference type="SAM" id="MobiDB-lite"/>
    </source>
</evidence>
<dbReference type="SUPFAM" id="SSF48403">
    <property type="entry name" value="Ankyrin repeat"/>
    <property type="match status" value="1"/>
</dbReference>
<keyword evidence="4" id="KW-0677">Repeat</keyword>
<evidence type="ECO:0000256" key="6">
    <source>
        <dbReference type="ARBA" id="ARBA00023043"/>
    </source>
</evidence>
<accession>C5DH94</accession>
<evidence type="ECO:0000256" key="1">
    <source>
        <dbReference type="ARBA" id="ARBA00004141"/>
    </source>
</evidence>
<dbReference type="PANTHER" id="PTHR24161">
    <property type="entry name" value="ANK_REP_REGION DOMAIN-CONTAINING PROTEIN-RELATED"/>
    <property type="match status" value="1"/>
</dbReference>
<keyword evidence="8" id="KW-0564">Palmitate</keyword>
<evidence type="ECO:0000256" key="13">
    <source>
        <dbReference type="RuleBase" id="RU079119"/>
    </source>
</evidence>
<dbReference type="GeneID" id="8291734"/>
<feature type="compositionally biased region" description="Polar residues" evidence="14">
    <location>
        <begin position="9"/>
        <end position="25"/>
    </location>
</feature>
<keyword evidence="17" id="KW-1185">Reference proteome</keyword>
<feature type="repeat" description="ANK" evidence="12">
    <location>
        <begin position="229"/>
        <end position="261"/>
    </location>
</feature>
<evidence type="ECO:0000256" key="11">
    <source>
        <dbReference type="ARBA" id="ARBA00048048"/>
    </source>
</evidence>
<dbReference type="PROSITE" id="PS50297">
    <property type="entry name" value="ANK_REP_REGION"/>
    <property type="match status" value="3"/>
</dbReference>
<keyword evidence="9" id="KW-0449">Lipoprotein</keyword>
<dbReference type="EMBL" id="CU928169">
    <property type="protein sequence ID" value="CAR23155.1"/>
    <property type="molecule type" value="Genomic_DNA"/>
</dbReference>
<keyword evidence="6 12" id="KW-0040">ANK repeat</keyword>
<evidence type="ECO:0000256" key="2">
    <source>
        <dbReference type="ARBA" id="ARBA00010104"/>
    </source>
</evidence>
<dbReference type="InterPro" id="IPR001594">
    <property type="entry name" value="Palmitoyltrfase_DHHC"/>
</dbReference>
<dbReference type="InParanoid" id="C5DH94"/>
<dbReference type="SMART" id="SM00248">
    <property type="entry name" value="ANK"/>
    <property type="match status" value="5"/>
</dbReference>
<dbReference type="Gene3D" id="1.25.40.20">
    <property type="entry name" value="Ankyrin repeat-containing domain"/>
    <property type="match status" value="1"/>
</dbReference>
<keyword evidence="10 13" id="KW-0012">Acyltransferase</keyword>
<comment type="catalytic activity">
    <reaction evidence="11 13">
        <text>L-cysteinyl-[protein] + hexadecanoyl-CoA = S-hexadecanoyl-L-cysteinyl-[protein] + CoA</text>
        <dbReference type="Rhea" id="RHEA:36683"/>
        <dbReference type="Rhea" id="RHEA-COMP:10131"/>
        <dbReference type="Rhea" id="RHEA-COMP:11032"/>
        <dbReference type="ChEBI" id="CHEBI:29950"/>
        <dbReference type="ChEBI" id="CHEBI:57287"/>
        <dbReference type="ChEBI" id="CHEBI:57379"/>
        <dbReference type="ChEBI" id="CHEBI:74151"/>
        <dbReference type="EC" id="2.3.1.225"/>
    </reaction>
</comment>
<feature type="region of interest" description="Disordered" evidence="14">
    <location>
        <begin position="1"/>
        <end position="55"/>
    </location>
</feature>
<feature type="compositionally biased region" description="Polar residues" evidence="14">
    <location>
        <begin position="32"/>
        <end position="55"/>
    </location>
</feature>
<feature type="repeat" description="ANK" evidence="12">
    <location>
        <begin position="196"/>
        <end position="228"/>
    </location>
</feature>
<comment type="domain">
    <text evidence="13">The DHHC domain is required for palmitoyltransferase activity.</text>
</comment>
<feature type="repeat" description="ANK" evidence="12">
    <location>
        <begin position="92"/>
        <end position="124"/>
    </location>
</feature>
<dbReference type="Proteomes" id="UP000002036">
    <property type="component" value="Chromosome E"/>
</dbReference>
<dbReference type="KEGG" id="lth:KLTH0E02420g"/>
<evidence type="ECO:0000256" key="3">
    <source>
        <dbReference type="ARBA" id="ARBA00022692"/>
    </source>
</evidence>
<dbReference type="HOGENOM" id="CLU_012510_1_1_1"/>
<reference evidence="16 17" key="1">
    <citation type="journal article" date="2009" name="Genome Res.">
        <title>Comparative genomics of protoploid Saccharomycetaceae.</title>
        <authorList>
            <consortium name="The Genolevures Consortium"/>
            <person name="Souciet J.-L."/>
            <person name="Dujon B."/>
            <person name="Gaillardin C."/>
            <person name="Johnston M."/>
            <person name="Baret P.V."/>
            <person name="Cliften P."/>
            <person name="Sherman D.J."/>
            <person name="Weissenbach J."/>
            <person name="Westhof E."/>
            <person name="Wincker P."/>
            <person name="Jubin C."/>
            <person name="Poulain J."/>
            <person name="Barbe V."/>
            <person name="Segurens B."/>
            <person name="Artiguenave F."/>
            <person name="Anthouard V."/>
            <person name="Vacherie B."/>
            <person name="Val M.-E."/>
            <person name="Fulton R.S."/>
            <person name="Minx P."/>
            <person name="Wilson R."/>
            <person name="Durrens P."/>
            <person name="Jean G."/>
            <person name="Marck C."/>
            <person name="Martin T."/>
            <person name="Nikolski M."/>
            <person name="Rolland T."/>
            <person name="Seret M.-L."/>
            <person name="Casaregola S."/>
            <person name="Despons L."/>
            <person name="Fairhead C."/>
            <person name="Fischer G."/>
            <person name="Lafontaine I."/>
            <person name="Leh V."/>
            <person name="Lemaire M."/>
            <person name="de Montigny J."/>
            <person name="Neuveglise C."/>
            <person name="Thierry A."/>
            <person name="Blanc-Lenfle I."/>
            <person name="Bleykasten C."/>
            <person name="Diffels J."/>
            <person name="Fritsch E."/>
            <person name="Frangeul L."/>
            <person name="Goeffon A."/>
            <person name="Jauniaux N."/>
            <person name="Kachouri-Lafond R."/>
            <person name="Payen C."/>
            <person name="Potier S."/>
            <person name="Pribylova L."/>
            <person name="Ozanne C."/>
            <person name="Richard G.-F."/>
            <person name="Sacerdot C."/>
            <person name="Straub M.-L."/>
            <person name="Talla E."/>
        </authorList>
    </citation>
    <scope>NUCLEOTIDE SEQUENCE [LARGE SCALE GENOMIC DNA]</scope>
    <source>
        <strain evidence="17">ATCC 56472 / CBS 6340 / NRRL Y-8284</strain>
    </source>
</reference>
<feature type="domain" description="Palmitoyltransferase DHHC" evidence="15">
    <location>
        <begin position="448"/>
        <end position="583"/>
    </location>
</feature>
<dbReference type="FunCoup" id="C5DH94">
    <property type="interactions" value="614"/>
</dbReference>
<evidence type="ECO:0000256" key="8">
    <source>
        <dbReference type="ARBA" id="ARBA00023139"/>
    </source>
</evidence>
<evidence type="ECO:0000259" key="15">
    <source>
        <dbReference type="Pfam" id="PF01529"/>
    </source>
</evidence>
<evidence type="ECO:0000313" key="17">
    <source>
        <dbReference type="Proteomes" id="UP000002036"/>
    </source>
</evidence>
<dbReference type="STRING" id="559295.C5DH94"/>
<dbReference type="OrthoDB" id="6781668at2759"/>
<keyword evidence="7 13" id="KW-0472">Membrane</keyword>
<evidence type="ECO:0000256" key="7">
    <source>
        <dbReference type="ARBA" id="ARBA00023136"/>
    </source>
</evidence>
<comment type="similarity">
    <text evidence="2">Belongs to the DHHC palmitoyltransferase family. AKR/ZDHHC17 subfamily.</text>
</comment>
<protein>
    <recommendedName>
        <fullName evidence="13">Palmitoyltransferase</fullName>
        <ecNumber evidence="13">2.3.1.225</ecNumber>
    </recommendedName>
</protein>
<evidence type="ECO:0000256" key="5">
    <source>
        <dbReference type="ARBA" id="ARBA00022989"/>
    </source>
</evidence>
<dbReference type="EC" id="2.3.1.225" evidence="13"/>
<feature type="transmembrane region" description="Helical" evidence="13">
    <location>
        <begin position="497"/>
        <end position="519"/>
    </location>
</feature>
<evidence type="ECO:0000256" key="4">
    <source>
        <dbReference type="ARBA" id="ARBA00022737"/>
    </source>
</evidence>
<dbReference type="OMA" id="FWVGFRY"/>
<dbReference type="GO" id="GO:0019706">
    <property type="term" value="F:protein-cysteine S-palmitoyltransferase activity"/>
    <property type="evidence" value="ECO:0007669"/>
    <property type="project" value="UniProtKB-EC"/>
</dbReference>
<dbReference type="RefSeq" id="XP_002553592.1">
    <property type="nucleotide sequence ID" value="XM_002553546.1"/>
</dbReference>
<evidence type="ECO:0000256" key="10">
    <source>
        <dbReference type="ARBA" id="ARBA00023315"/>
    </source>
</evidence>
<keyword evidence="3 13" id="KW-0812">Transmembrane</keyword>
<dbReference type="PANTHER" id="PTHR24161:SF85">
    <property type="entry name" value="PALMITOYLTRANSFERASE HIP14"/>
    <property type="match status" value="1"/>
</dbReference>
<gene>
    <name evidence="16" type="ordered locus">KLTH0E02420g</name>
</gene>
<comment type="subcellular location">
    <subcellularLocation>
        <location evidence="1">Membrane</location>
        <topology evidence="1">Multi-pass membrane protein</topology>
    </subcellularLocation>
</comment>
<keyword evidence="5 13" id="KW-1133">Transmembrane helix</keyword>
<dbReference type="PROSITE" id="PS50088">
    <property type="entry name" value="ANK_REPEAT"/>
    <property type="match status" value="4"/>
</dbReference>
<dbReference type="InterPro" id="IPR002110">
    <property type="entry name" value="Ankyrin_rpt"/>
</dbReference>
<feature type="transmembrane region" description="Helical" evidence="13">
    <location>
        <begin position="548"/>
        <end position="572"/>
    </location>
</feature>
<sequence length="734" mass="82299">MGTVEEGTESQTTNVDPNSQASVTSLEPIAPANSNPASTSDISLGANESSTHNQNPELQEYRDACQSGDLAKVKEMVELGLIDITHDYHEDEMVSGLHWASINNRLGVAKYLVGKGADVNFKGGNLKATPLHWAARYGYVYIVDFLLESGADPTLTDHQGFNLLHLSINSSNIMLVLYVLFFVVGDKISIDCVDPDNRTPILWAAYQGDSLSVKALLDFKADFRIADNGGFTPLHWATVKGQPQVLKHLIENGGDFLQNTNDNKNCFVISQEMRTEHSLTNALLESGFNAEGVPIIKLFKNPQHAKLLTFVTPWILVGLILKIMATLNTFVAITFTVLIGWASTKILKKFVIPSYSLRQGGNAFLKTPFLAGLLFGSVIWVFYVWLTRVLPATVFDEPLANALFFVFLTVCLGLFGSLVLSDPGRITKEQELEPVRIAIKELLRIGKFDTRHFCVDTYKRKPLRSKFSRFNEALIVRFDHFCPWIYNDVGLLNHKQFIYFLLSLVSGVSCFFIACIEYFDFLEDESKTDFKCGIFDDEICAGFHLDTFAFLVLSWTLIQAVWVFFLIAVQLFQTFKGITNQELNSASRKRHARDSGNEFFTTTPTDLMDAEDLEALNQPALDSEEASQLKPRTCGGVCFGLIGLDQIVLVVKGFFGGSRNLQLSHRPSHLSFETNYGWRTNLKDFWLLSDTTAPLWQRLLYSQRGFKALLGGTEVDYQKLYTLPSPRFLADEMV</sequence>
<feature type="transmembrane region" description="Helical" evidence="13">
    <location>
        <begin position="314"/>
        <end position="342"/>
    </location>
</feature>
<evidence type="ECO:0000256" key="12">
    <source>
        <dbReference type="PROSITE-ProRule" id="PRU00023"/>
    </source>
</evidence>
<dbReference type="PROSITE" id="PS50216">
    <property type="entry name" value="DHHC"/>
    <property type="match status" value="1"/>
</dbReference>
<dbReference type="AlphaFoldDB" id="C5DH94"/>
<feature type="transmembrane region" description="Helical" evidence="13">
    <location>
        <begin position="363"/>
        <end position="386"/>
    </location>
</feature>
<feature type="repeat" description="ANK" evidence="12">
    <location>
        <begin position="126"/>
        <end position="158"/>
    </location>
</feature>
<evidence type="ECO:0000256" key="9">
    <source>
        <dbReference type="ARBA" id="ARBA00023288"/>
    </source>
</evidence>